<dbReference type="InterPro" id="IPR053714">
    <property type="entry name" value="Iso_Racemase_Enz_sf"/>
</dbReference>
<evidence type="ECO:0000313" key="2">
    <source>
        <dbReference type="EMBL" id="SNT73921.1"/>
    </source>
</evidence>
<dbReference type="GO" id="GO:0047661">
    <property type="term" value="F:amino-acid racemase activity"/>
    <property type="evidence" value="ECO:0007669"/>
    <property type="project" value="InterPro"/>
</dbReference>
<accession>A0A239PUE3</accession>
<comment type="similarity">
    <text evidence="1">Belongs to the HyuE racemase family.</text>
</comment>
<dbReference type="Gene3D" id="3.40.50.12500">
    <property type="match status" value="1"/>
</dbReference>
<reference evidence="2 3" key="1">
    <citation type="submission" date="2017-07" db="EMBL/GenBank/DDBJ databases">
        <authorList>
            <person name="Sun Z.S."/>
            <person name="Albrecht U."/>
            <person name="Echele G."/>
            <person name="Lee C.C."/>
        </authorList>
    </citation>
    <scope>NUCLEOTIDE SEQUENCE [LARGE SCALE GENOMIC DNA]</scope>
    <source>
        <strain evidence="2 3">DSM 14827</strain>
    </source>
</reference>
<organism evidence="2 3">
    <name type="scientific">Paracoccus seriniphilus</name>
    <dbReference type="NCBI Taxonomy" id="184748"/>
    <lineage>
        <taxon>Bacteria</taxon>
        <taxon>Pseudomonadati</taxon>
        <taxon>Pseudomonadota</taxon>
        <taxon>Alphaproteobacteria</taxon>
        <taxon>Rhodobacterales</taxon>
        <taxon>Paracoccaceae</taxon>
        <taxon>Paracoccus</taxon>
    </lineage>
</organism>
<dbReference type="Proteomes" id="UP000198307">
    <property type="component" value="Unassembled WGS sequence"/>
</dbReference>
<dbReference type="AlphaFoldDB" id="A0A239PUE3"/>
<keyword evidence="3" id="KW-1185">Reference proteome</keyword>
<dbReference type="InterPro" id="IPR015942">
    <property type="entry name" value="Asp/Glu/hydantoin_racemase"/>
</dbReference>
<dbReference type="EMBL" id="FZQB01000006">
    <property type="protein sequence ID" value="SNT73921.1"/>
    <property type="molecule type" value="Genomic_DNA"/>
</dbReference>
<dbReference type="NCBIfam" id="NF005679">
    <property type="entry name" value="PRK07475.1"/>
    <property type="match status" value="1"/>
</dbReference>
<sequence>MIYKTRKKSQNWAGETIGIIVLDCEYPYVPGNVANATTYDFPVRYAVAEGADNHRLIFDRDLSLLEPFKEAARKLEAEGVRAITGACGFMALFQQEIAASVDIPVFMSSLLQVPFMHRITGRRVGIITADQSQLSSEHLERSGITADIPLAIGGMEDCAPFRQAIFYPDGTLDDDAIRAGAVARALRLQEDNPDLGAILLECSDLPPYAHDIQAATDLPVFDFVTMINNVHQGFTRRPYRGYL</sequence>
<evidence type="ECO:0000256" key="1">
    <source>
        <dbReference type="ARBA" id="ARBA00038414"/>
    </source>
</evidence>
<name>A0A239PUE3_9RHOB</name>
<evidence type="ECO:0008006" key="4">
    <source>
        <dbReference type="Google" id="ProtNLM"/>
    </source>
</evidence>
<dbReference type="Pfam" id="PF01177">
    <property type="entry name" value="Asp_Glu_race"/>
    <property type="match status" value="1"/>
</dbReference>
<dbReference type="RefSeq" id="WP_089344289.1">
    <property type="nucleotide sequence ID" value="NZ_CP067130.1"/>
</dbReference>
<dbReference type="OrthoDB" id="5465390at2"/>
<proteinExistence type="inferred from homology"/>
<evidence type="ECO:0000313" key="3">
    <source>
        <dbReference type="Proteomes" id="UP000198307"/>
    </source>
</evidence>
<protein>
    <recommendedName>
        <fullName evidence="4">Aspartate/glutamate racemase family protein</fullName>
    </recommendedName>
</protein>
<gene>
    <name evidence="2" type="ORF">SAMN05444959_106101</name>
</gene>